<feature type="compositionally biased region" description="Polar residues" evidence="1">
    <location>
        <begin position="1"/>
        <end position="20"/>
    </location>
</feature>
<dbReference type="RefSeq" id="WP_175507164.1">
    <property type="nucleotide sequence ID" value="NZ_FOZS01000002.1"/>
</dbReference>
<dbReference type="AlphaFoldDB" id="A0A1I6S2E6"/>
<name>A0A1I6S2E6_9EURY</name>
<dbReference type="OrthoDB" id="378048at2157"/>
<gene>
    <name evidence="2" type="ORF">SAMN04488556_2383</name>
</gene>
<evidence type="ECO:0000313" key="2">
    <source>
        <dbReference type="EMBL" id="SFS71094.1"/>
    </source>
</evidence>
<feature type="region of interest" description="Disordered" evidence="1">
    <location>
        <begin position="1"/>
        <end position="50"/>
    </location>
</feature>
<evidence type="ECO:0000256" key="1">
    <source>
        <dbReference type="SAM" id="MobiDB-lite"/>
    </source>
</evidence>
<protein>
    <submittedName>
        <fullName evidence="2">Uncharacterized protein</fullName>
    </submittedName>
</protein>
<keyword evidence="3" id="KW-1185">Reference proteome</keyword>
<dbReference type="Proteomes" id="UP000199199">
    <property type="component" value="Unassembled WGS sequence"/>
</dbReference>
<evidence type="ECO:0000313" key="3">
    <source>
        <dbReference type="Proteomes" id="UP000199199"/>
    </source>
</evidence>
<sequence>MIASTTVTLSPGATATTQRAGTLERHLGRGLETSRRTVERTVSGGARDGC</sequence>
<organism evidence="2 3">
    <name type="scientific">Halostagnicola kamekurae</name>
    <dbReference type="NCBI Taxonomy" id="619731"/>
    <lineage>
        <taxon>Archaea</taxon>
        <taxon>Methanobacteriati</taxon>
        <taxon>Methanobacteriota</taxon>
        <taxon>Stenosarchaea group</taxon>
        <taxon>Halobacteria</taxon>
        <taxon>Halobacteriales</taxon>
        <taxon>Natrialbaceae</taxon>
        <taxon>Halostagnicola</taxon>
    </lineage>
</organism>
<accession>A0A1I6S2E6</accession>
<dbReference type="EMBL" id="FOZS01000002">
    <property type="protein sequence ID" value="SFS71094.1"/>
    <property type="molecule type" value="Genomic_DNA"/>
</dbReference>
<reference evidence="3" key="1">
    <citation type="submission" date="2016-10" db="EMBL/GenBank/DDBJ databases">
        <authorList>
            <person name="Varghese N."/>
            <person name="Submissions S."/>
        </authorList>
    </citation>
    <scope>NUCLEOTIDE SEQUENCE [LARGE SCALE GENOMIC DNA]</scope>
    <source>
        <strain evidence="3">DSM 22427</strain>
    </source>
</reference>
<proteinExistence type="predicted"/>
<feature type="compositionally biased region" description="Basic and acidic residues" evidence="1">
    <location>
        <begin position="22"/>
        <end position="39"/>
    </location>
</feature>